<reference evidence="3" key="1">
    <citation type="journal article" date="2019" name="Int. J. Syst. Evol. Microbiol.">
        <title>The Global Catalogue of Microorganisms (GCM) 10K type strain sequencing project: providing services to taxonomists for standard genome sequencing and annotation.</title>
        <authorList>
            <consortium name="The Broad Institute Genomics Platform"/>
            <consortium name="The Broad Institute Genome Sequencing Center for Infectious Disease"/>
            <person name="Wu L."/>
            <person name="Ma J."/>
        </authorList>
    </citation>
    <scope>NUCLEOTIDE SEQUENCE [LARGE SCALE GENOMIC DNA]</scope>
    <source>
        <strain evidence="3">JCM 11574</strain>
    </source>
</reference>
<organism evidence="2 3">
    <name type="scientific">Streptomyces rameus</name>
    <dbReference type="NCBI Taxonomy" id="68261"/>
    <lineage>
        <taxon>Bacteria</taxon>
        <taxon>Bacillati</taxon>
        <taxon>Actinomycetota</taxon>
        <taxon>Actinomycetes</taxon>
        <taxon>Kitasatosporales</taxon>
        <taxon>Streptomycetaceae</taxon>
        <taxon>Streptomyces</taxon>
    </lineage>
</organism>
<evidence type="ECO:0000313" key="3">
    <source>
        <dbReference type="Proteomes" id="UP001500893"/>
    </source>
</evidence>
<accession>A0ABP6NIK7</accession>
<sequence length="93" mass="10053">MKILPARSNDSVKGAWPPAPDRTEPPSAPLDSDDLKGICHACNDKFLTEARKYRMERGTALRRLTASGAVPLSADGPQAGGLVLKRFPRGPRE</sequence>
<dbReference type="EMBL" id="BAAAVM010000055">
    <property type="protein sequence ID" value="GAA3149780.1"/>
    <property type="molecule type" value="Genomic_DNA"/>
</dbReference>
<proteinExistence type="predicted"/>
<feature type="region of interest" description="Disordered" evidence="1">
    <location>
        <begin position="1"/>
        <end position="35"/>
    </location>
</feature>
<evidence type="ECO:0000256" key="1">
    <source>
        <dbReference type="SAM" id="MobiDB-lite"/>
    </source>
</evidence>
<keyword evidence="3" id="KW-1185">Reference proteome</keyword>
<gene>
    <name evidence="2" type="ORF">GCM10010521_41580</name>
</gene>
<evidence type="ECO:0000313" key="2">
    <source>
        <dbReference type="EMBL" id="GAA3149780.1"/>
    </source>
</evidence>
<feature type="region of interest" description="Disordered" evidence="1">
    <location>
        <begin position="70"/>
        <end position="93"/>
    </location>
</feature>
<name>A0ABP6NIK7_9ACTN</name>
<comment type="caution">
    <text evidence="2">The sequence shown here is derived from an EMBL/GenBank/DDBJ whole genome shotgun (WGS) entry which is preliminary data.</text>
</comment>
<protein>
    <submittedName>
        <fullName evidence="2">Uncharacterized protein</fullName>
    </submittedName>
</protein>
<dbReference type="Proteomes" id="UP001500893">
    <property type="component" value="Unassembled WGS sequence"/>
</dbReference>